<dbReference type="PANTHER" id="PTHR42776">
    <property type="entry name" value="SERINE PEPTIDASE S9 FAMILY MEMBER"/>
    <property type="match status" value="1"/>
</dbReference>
<dbReference type="SUPFAM" id="SSF53474">
    <property type="entry name" value="alpha/beta-Hydrolases"/>
    <property type="match status" value="1"/>
</dbReference>
<dbReference type="PANTHER" id="PTHR42776:SF4">
    <property type="entry name" value="ACYLAMINO-ACID-RELEASING ENZYME"/>
    <property type="match status" value="1"/>
</dbReference>
<keyword evidence="1" id="KW-0378">Hydrolase</keyword>
<dbReference type="GO" id="GO:0006508">
    <property type="term" value="P:proteolysis"/>
    <property type="evidence" value="ECO:0007669"/>
    <property type="project" value="InterPro"/>
</dbReference>
<organism evidence="3 4">
    <name type="scientific">Galactobacter valiniphilus</name>
    <dbReference type="NCBI Taxonomy" id="2676122"/>
    <lineage>
        <taxon>Bacteria</taxon>
        <taxon>Bacillati</taxon>
        <taxon>Actinomycetota</taxon>
        <taxon>Actinomycetes</taxon>
        <taxon>Micrococcales</taxon>
        <taxon>Micrococcaceae</taxon>
        <taxon>Galactobacter</taxon>
    </lineage>
</organism>
<evidence type="ECO:0000313" key="4">
    <source>
        <dbReference type="Proteomes" id="UP000265419"/>
    </source>
</evidence>
<evidence type="ECO:0000256" key="1">
    <source>
        <dbReference type="ARBA" id="ARBA00022801"/>
    </source>
</evidence>
<dbReference type="SUPFAM" id="SSF82171">
    <property type="entry name" value="DPP6 N-terminal domain-like"/>
    <property type="match status" value="1"/>
</dbReference>
<evidence type="ECO:0000313" key="3">
    <source>
        <dbReference type="EMBL" id="RII43092.1"/>
    </source>
</evidence>
<dbReference type="Proteomes" id="UP000265419">
    <property type="component" value="Unassembled WGS sequence"/>
</dbReference>
<evidence type="ECO:0000259" key="2">
    <source>
        <dbReference type="Pfam" id="PF00326"/>
    </source>
</evidence>
<feature type="domain" description="Peptidase S9 prolyl oligopeptidase catalytic" evidence="2">
    <location>
        <begin position="458"/>
        <end position="666"/>
    </location>
</feature>
<dbReference type="Pfam" id="PF00326">
    <property type="entry name" value="Peptidase_S9"/>
    <property type="match status" value="1"/>
</dbReference>
<dbReference type="InterPro" id="IPR001375">
    <property type="entry name" value="Peptidase_S9_cat"/>
</dbReference>
<dbReference type="AlphaFoldDB" id="A0A399JG29"/>
<comment type="caution">
    <text evidence="3">The sequence shown here is derived from an EMBL/GenBank/DDBJ whole genome shotgun (WGS) entry which is preliminary data.</text>
</comment>
<dbReference type="GO" id="GO:0004252">
    <property type="term" value="F:serine-type endopeptidase activity"/>
    <property type="evidence" value="ECO:0007669"/>
    <property type="project" value="TreeGrafter"/>
</dbReference>
<gene>
    <name evidence="3" type="ORF">DWB68_03405</name>
</gene>
<reference evidence="3 4" key="1">
    <citation type="submission" date="2018-07" db="EMBL/GenBank/DDBJ databases">
        <title>Arthrobacter sp. nov., isolated from raw cow's milk with high bacterial count.</title>
        <authorList>
            <person name="Hahne J."/>
            <person name="Isele D."/>
            <person name="Lipski A."/>
        </authorList>
    </citation>
    <scope>NUCLEOTIDE SEQUENCE [LARGE SCALE GENOMIC DNA]</scope>
    <source>
        <strain evidence="3 4">JZ R-35</strain>
    </source>
</reference>
<accession>A0A399JG29</accession>
<sequence>MTRTTVTELLNATRLDALLTSPGGRIVAKATSPDAKGTSYRSRLVELDGGAPLGLTRGNASVGSAALSDDGSTYFTAKRVGEDGNEADDATLWGLPARGEAAQLASRPGGFGRIEVRGGLLLAELDAHSQATDEKSHAELSKARQDAKTSAVLHEGFPLRYWNADLGPGRTVLAVAELPEDLGSLAPLAGPAAGGEDDDAPEAQVLSFRWARMPEGRVEGWEPSPDGTRAVVGVSVSIPGQLGATQLWLVDLVGGGEPRLLLDAEVSYSHWSGPISPDGTRALIGREAHWTPSSDLDSETLVLDLKSGATTRLWPEHDFWLDPAWLDDATVVAASDDHGRGSLWIGGIAEPAPRRLAGGPEDKLAFGSPQVAGSRVVTTASAIDVAPFPVAVDPASGHLTELPTPAQQTAQTGSLTEVFATAEDGTELRAWLRLPAGEGPHPLVVFAHGGPWGSWNAWTYRWNPNPFVDAGFAVLLPDPAISTGYGTAMIARGQQQLGGVPFTDIMALTDATIARADVDETRTAFAGGSYGGYMANWVAGHTGDRFRCIVTHASLWDTESMGRTTDNAEWAPAMAQQYATYSPHHYAEAIEVPLLVIHGDKDYRVPIGQGQTLWYDLLTRSATPLDAEGKTRHRFLYFPDEGHWIARRGNAELWYETFIAFLAEHTLGEDWERPTTLG</sequence>
<dbReference type="EMBL" id="QQXK01000005">
    <property type="protein sequence ID" value="RII43092.1"/>
    <property type="molecule type" value="Genomic_DNA"/>
</dbReference>
<keyword evidence="4" id="KW-1185">Reference proteome</keyword>
<protein>
    <submittedName>
        <fullName evidence="3">S9 family peptidase</fullName>
    </submittedName>
</protein>
<dbReference type="Gene3D" id="3.40.50.1820">
    <property type="entry name" value="alpha/beta hydrolase"/>
    <property type="match status" value="1"/>
</dbReference>
<dbReference type="RefSeq" id="WP_119423740.1">
    <property type="nucleotide sequence ID" value="NZ_QQXK01000005.1"/>
</dbReference>
<dbReference type="InterPro" id="IPR029058">
    <property type="entry name" value="AB_hydrolase_fold"/>
</dbReference>
<proteinExistence type="predicted"/>
<name>A0A399JG29_9MICC</name>